<dbReference type="Gene3D" id="3.40.50.1000">
    <property type="entry name" value="HAD superfamily/HAD-like"/>
    <property type="match status" value="2"/>
</dbReference>
<dbReference type="InterPro" id="IPR011013">
    <property type="entry name" value="Gal_mutarotase_sf_dom"/>
</dbReference>
<dbReference type="InterPro" id="IPR005194">
    <property type="entry name" value="Glyco_hydro_65_C"/>
</dbReference>
<dbReference type="GO" id="GO:0004805">
    <property type="term" value="F:trehalose-phosphatase activity"/>
    <property type="evidence" value="ECO:0007669"/>
    <property type="project" value="UniProtKB-EC"/>
</dbReference>
<gene>
    <name evidence="5" type="primary">otsB</name>
    <name evidence="5" type="ORF">MRX98_00470</name>
</gene>
<dbReference type="InterPro" id="IPR037018">
    <property type="entry name" value="GH65_N"/>
</dbReference>
<dbReference type="NCBIfam" id="TIGR01509">
    <property type="entry name" value="HAD-SF-IA-v3"/>
    <property type="match status" value="1"/>
</dbReference>
<dbReference type="InterPro" id="IPR036412">
    <property type="entry name" value="HAD-like_sf"/>
</dbReference>
<dbReference type="InterPro" id="IPR006439">
    <property type="entry name" value="HAD-SF_hydro_IA"/>
</dbReference>
<dbReference type="GO" id="GO:0016757">
    <property type="term" value="F:glycosyltransferase activity"/>
    <property type="evidence" value="ECO:0007669"/>
    <property type="project" value="UniProtKB-ARBA"/>
</dbReference>
<dbReference type="Pfam" id="PF03633">
    <property type="entry name" value="Glyco_hydro_65C"/>
    <property type="match status" value="1"/>
</dbReference>
<organism evidence="5 6">
    <name type="scientific">Desulfatitalea alkaliphila</name>
    <dbReference type="NCBI Taxonomy" id="2929485"/>
    <lineage>
        <taxon>Bacteria</taxon>
        <taxon>Pseudomonadati</taxon>
        <taxon>Thermodesulfobacteriota</taxon>
        <taxon>Desulfobacteria</taxon>
        <taxon>Desulfobacterales</taxon>
        <taxon>Desulfosarcinaceae</taxon>
        <taxon>Desulfatitalea</taxon>
    </lineage>
</organism>
<evidence type="ECO:0000256" key="1">
    <source>
        <dbReference type="ARBA" id="ARBA00006171"/>
    </source>
</evidence>
<reference evidence="5" key="1">
    <citation type="submission" date="2022-04" db="EMBL/GenBank/DDBJ databases">
        <title>Desulfatitalea alkaliphila sp. nov., a novel anaerobic sulfate-reducing bacterium isolated from terrestrial mud volcano, Taman Peninsula, Russia.</title>
        <authorList>
            <person name="Khomyakova M.A."/>
            <person name="Merkel A.Y."/>
            <person name="Slobodkin A.I."/>
        </authorList>
    </citation>
    <scope>NUCLEOTIDE SEQUENCE</scope>
    <source>
        <strain evidence="5">M08but</strain>
    </source>
</reference>
<dbReference type="SFLD" id="SFLDS00003">
    <property type="entry name" value="Haloacid_Dehalogenase"/>
    <property type="match status" value="1"/>
</dbReference>
<dbReference type="NCBIfam" id="TIGR01484">
    <property type="entry name" value="HAD-SF-IIB"/>
    <property type="match status" value="1"/>
</dbReference>
<dbReference type="SUPFAM" id="SSF74650">
    <property type="entry name" value="Galactose mutarotase-like"/>
    <property type="match status" value="1"/>
</dbReference>
<protein>
    <submittedName>
        <fullName evidence="5">Trehalose-phosphatase</fullName>
        <ecNumber evidence="5">3.1.3.12</ecNumber>
    </submittedName>
</protein>
<dbReference type="InterPro" id="IPR010976">
    <property type="entry name" value="B-phosphoglucomutase_hydrolase"/>
</dbReference>
<evidence type="ECO:0000259" key="2">
    <source>
        <dbReference type="Pfam" id="PF03632"/>
    </source>
</evidence>
<dbReference type="EMBL" id="JALJRB010000001">
    <property type="protein sequence ID" value="MCJ8499029.1"/>
    <property type="molecule type" value="Genomic_DNA"/>
</dbReference>
<dbReference type="EC" id="3.1.3.12" evidence="5"/>
<dbReference type="Gene3D" id="1.50.10.10">
    <property type="match status" value="1"/>
</dbReference>
<dbReference type="InterPro" id="IPR008928">
    <property type="entry name" value="6-hairpin_glycosidase_sf"/>
</dbReference>
<dbReference type="SUPFAM" id="SSF56784">
    <property type="entry name" value="HAD-like"/>
    <property type="match status" value="2"/>
</dbReference>
<dbReference type="PANTHER" id="PTHR11051">
    <property type="entry name" value="GLYCOSYL HYDROLASE-RELATED"/>
    <property type="match status" value="1"/>
</dbReference>
<comment type="caution">
    <text evidence="5">The sequence shown here is derived from an EMBL/GenBank/DDBJ whole genome shotgun (WGS) entry which is preliminary data.</text>
</comment>
<feature type="domain" description="Glycoside hydrolase family 65 C-terminal" evidence="3">
    <location>
        <begin position="1254"/>
        <end position="1314"/>
    </location>
</feature>
<keyword evidence="6" id="KW-1185">Reference proteome</keyword>
<dbReference type="SFLD" id="SFLDG01129">
    <property type="entry name" value="C1.5:_HAD__Beta-PGM__Phosphata"/>
    <property type="match status" value="1"/>
</dbReference>
<dbReference type="NCBIfam" id="TIGR00685">
    <property type="entry name" value="T6PP"/>
    <property type="match status" value="1"/>
</dbReference>
<dbReference type="GO" id="GO:0005992">
    <property type="term" value="P:trehalose biosynthetic process"/>
    <property type="evidence" value="ECO:0007669"/>
    <property type="project" value="InterPro"/>
</dbReference>
<evidence type="ECO:0000313" key="5">
    <source>
        <dbReference type="EMBL" id="MCJ8499029.1"/>
    </source>
</evidence>
<evidence type="ECO:0000313" key="6">
    <source>
        <dbReference type="Proteomes" id="UP001165427"/>
    </source>
</evidence>
<dbReference type="SUPFAM" id="SSF48208">
    <property type="entry name" value="Six-hairpin glycosidases"/>
    <property type="match status" value="1"/>
</dbReference>
<dbReference type="PANTHER" id="PTHR11051:SF8">
    <property type="entry name" value="PROTEIN-GLUCOSYLGALACTOSYLHYDROXYLYSINE GLUCOSIDASE"/>
    <property type="match status" value="1"/>
</dbReference>
<dbReference type="Gene3D" id="2.70.98.40">
    <property type="entry name" value="Glycoside hydrolase, family 65, N-terminal domain"/>
    <property type="match status" value="1"/>
</dbReference>
<dbReference type="Pfam" id="PF00702">
    <property type="entry name" value="Hydrolase"/>
    <property type="match status" value="1"/>
</dbReference>
<dbReference type="InterPro" id="IPR003337">
    <property type="entry name" value="Trehalose_PPase"/>
</dbReference>
<dbReference type="InterPro" id="IPR023214">
    <property type="entry name" value="HAD_sf"/>
</dbReference>
<evidence type="ECO:0000259" key="3">
    <source>
        <dbReference type="Pfam" id="PF03633"/>
    </source>
</evidence>
<dbReference type="Proteomes" id="UP001165427">
    <property type="component" value="Unassembled WGS sequence"/>
</dbReference>
<dbReference type="InterPro" id="IPR005195">
    <property type="entry name" value="Glyco_hydro_65_M"/>
</dbReference>
<dbReference type="FunFam" id="1.50.10.10:FF:000053">
    <property type="entry name" value="Putative glycosyl hydrolase"/>
    <property type="match status" value="1"/>
</dbReference>
<dbReference type="GO" id="GO:0004553">
    <property type="term" value="F:hydrolase activity, hydrolyzing O-glycosyl compounds"/>
    <property type="evidence" value="ECO:0007669"/>
    <property type="project" value="TreeGrafter"/>
</dbReference>
<proteinExistence type="inferred from homology"/>
<evidence type="ECO:0000259" key="4">
    <source>
        <dbReference type="Pfam" id="PF03636"/>
    </source>
</evidence>
<dbReference type="InterPro" id="IPR005196">
    <property type="entry name" value="Glyco_hydro_65_N"/>
</dbReference>
<dbReference type="Gene3D" id="1.10.150.240">
    <property type="entry name" value="Putative phosphatase, domain 2"/>
    <property type="match status" value="1"/>
</dbReference>
<name>A0AA41QZC3_9BACT</name>
<feature type="domain" description="Glycoside hydrolase family 65 central catalytic" evidence="2">
    <location>
        <begin position="846"/>
        <end position="1242"/>
    </location>
</feature>
<feature type="domain" description="Glycoside hydrolase family 65 N-terminal" evidence="4">
    <location>
        <begin position="529"/>
        <end position="784"/>
    </location>
</feature>
<dbReference type="Gene3D" id="3.30.70.1020">
    <property type="entry name" value="Trehalose-6-phosphate phosphatase related protein, domain 2"/>
    <property type="match status" value="1"/>
</dbReference>
<dbReference type="Gene3D" id="2.60.420.10">
    <property type="entry name" value="Maltose phosphorylase, domain 3"/>
    <property type="match status" value="1"/>
</dbReference>
<dbReference type="GO" id="GO:0030246">
    <property type="term" value="F:carbohydrate binding"/>
    <property type="evidence" value="ECO:0007669"/>
    <property type="project" value="InterPro"/>
</dbReference>
<dbReference type="RefSeq" id="WP_246902071.1">
    <property type="nucleotide sequence ID" value="NZ_JALJRB010000001.1"/>
</dbReference>
<comment type="similarity">
    <text evidence="1">Belongs to the HAD-like hydrolase superfamily. CbbY/CbbZ/Gph/YieH family.</text>
</comment>
<keyword evidence="5" id="KW-0378">Hydrolase</keyword>
<accession>A0AA41QZC3</accession>
<dbReference type="InterPro" id="IPR023198">
    <property type="entry name" value="PGP-like_dom2"/>
</dbReference>
<dbReference type="InterPro" id="IPR012341">
    <property type="entry name" value="6hp_glycosidase-like_sf"/>
</dbReference>
<dbReference type="Pfam" id="PF02358">
    <property type="entry name" value="Trehalose_PPase"/>
    <property type="match status" value="1"/>
</dbReference>
<dbReference type="CDD" id="cd01627">
    <property type="entry name" value="HAD_TPP"/>
    <property type="match status" value="1"/>
</dbReference>
<dbReference type="NCBIfam" id="TIGR02009">
    <property type="entry name" value="PGMB-YQAB-SF"/>
    <property type="match status" value="1"/>
</dbReference>
<dbReference type="InterPro" id="IPR006379">
    <property type="entry name" value="HAD-SF_hydro_IIB"/>
</dbReference>
<dbReference type="Pfam" id="PF03632">
    <property type="entry name" value="Glyco_hydro_65m"/>
    <property type="match status" value="1"/>
</dbReference>
<sequence>MTDFHTISTEGIDAVIFDLDGVVTHTAALHARAWQEMFNAFLDDRRRQDNRNYPPFDISRDYLTLVDGKPRYDGVISFLRSRDLELPFGDPTDEPHRETVCGLGNRKNEIFGRLLREQGAEVYPSTIDLIHKLKSDHIKIGLMTSSKNGRAVLSRAGLSDLFDAVADGTDAQAQELEGKPAPDLFLFVARRLDVEPKRTIVVEDALSGVEAGRRGNFGIVIGVDHGDQAEALRRNGADIVVKDLGQIHLERGRQETDAPPLSSALTHFKNIRRRLSEKEPVVFLDYDGTLSPIVQNPEDAELSEDMRAAVAALARVCTVAIVSGRDLEDVRRRVGLPELYYAGSHGFDIRGPEEGKITHRQGEDFLPRIDAVETLLRDKIRGIQGAQVERKRFSVAVHYRKTPDAERSRVEKGVAAALAEVQELRVSSGKKVFDVQPDLDWHKGKAVRWFIDEALKLERARVLPIYIGDDITDEDAFAELRGEGIGIVVDLDNRDSQAGYSLKDTEEVRGFLVLLTETLQRFQSWRLRYRGFDPDNEGLREALCTLGNGYFCTRGASAQASADGTHYPGTYLAGGYNRLQTEINGHVIENEDLVNITNWLPLDFRIEDGPWFAIEAVDLLDYRQTLDIRKGVLHRHWRYKDQDGRITRVHEQRLVHMSQPHLAALKLSVAPENWSGRLSFRSALDGRVTNSGVARYNALNNSHLRPLGAEQTDAETIMLENITSQSALRIVMGARTRLFKGDSPLAPERRTMIQDDYVTQLVTLQAVEGTAVSAEKVIALHTSRDTAIAAPELETRNALSAAGDFDTLLADQTRSWELLWRRFSIALYHDAGTENDDPIAMIAHLYIFHLLQTNSINTMQMQLDVGVPSRGWHGEAYRGHIFWDELYIFPLLNWRLPQLTRRLLLYRFRRLPAARAAAQSAGFEGAMYPWQSGSNGREESQRLHLNPRSGRWVPDHSHLQRHVNIAIAYNLYHYYQVSGDMEFMAFYGGEMMVEIARFLASLCQFNPAIERYEIHNVMGPDEYHEAYPDAREPGLSNNAYTNVMTVWVLDATMQVLALLPEDAREELGIKLRLRENELARWKDISHRMRVVFHGEGIISQFEGYQDLKPLNWDAYRKKYGDIQRMDRILEAENDSPNRYQVSKQADTLMLFYLLSAEELSEIFQRLGYEFTYDTIPDNIDYYLKHTSHGSTLSRVVHAWVLARSDRVQSWKLFCQALQSDVSDIQGGTTPEGIHVGAMAGTVDLLQRGYTGIVTRKDVLWINPCLPKELNRLRMRLRYRSHLLELDMTAVRLKIRSLGRAVKPIRIGFDGNVHDLPDYETLVFDLKKPELRCVGASPTEDELTRRFEATDGS</sequence>
<dbReference type="Pfam" id="PF03636">
    <property type="entry name" value="Glyco_hydro_65N"/>
    <property type="match status" value="1"/>
</dbReference>